<organism evidence="3 4">
    <name type="scientific">Vanrija albida</name>
    <dbReference type="NCBI Taxonomy" id="181172"/>
    <lineage>
        <taxon>Eukaryota</taxon>
        <taxon>Fungi</taxon>
        <taxon>Dikarya</taxon>
        <taxon>Basidiomycota</taxon>
        <taxon>Agaricomycotina</taxon>
        <taxon>Tremellomycetes</taxon>
        <taxon>Trichosporonales</taxon>
        <taxon>Trichosporonaceae</taxon>
        <taxon>Vanrija</taxon>
    </lineage>
</organism>
<evidence type="ECO:0000256" key="2">
    <source>
        <dbReference type="SAM" id="Phobius"/>
    </source>
</evidence>
<keyword evidence="2" id="KW-0472">Membrane</keyword>
<proteinExistence type="predicted"/>
<dbReference type="RefSeq" id="XP_069207946.1">
    <property type="nucleotide sequence ID" value="XM_069353304.1"/>
</dbReference>
<keyword evidence="4" id="KW-1185">Reference proteome</keyword>
<keyword evidence="2" id="KW-0812">Transmembrane</keyword>
<protein>
    <submittedName>
        <fullName evidence="3">Uncharacterized protein</fullName>
    </submittedName>
</protein>
<feature type="compositionally biased region" description="Basic and acidic residues" evidence="1">
    <location>
        <begin position="291"/>
        <end position="313"/>
    </location>
</feature>
<dbReference type="EMBL" id="JBBXJM010000004">
    <property type="protein sequence ID" value="KAL1408002.1"/>
    <property type="molecule type" value="Genomic_DNA"/>
</dbReference>
<sequence>MPDGSLGTLTGDPKTCTPKTCTTPEGTPGTVQANWTCKGKVCPSGQELDKDGKTCKNASVQCPSGQELDADGKTCKPICIKNGATGKLVNGACVYSGEECDLPDGSKGIWGKDLECDKKPVTGTECEVINGQKGVYENGMCTWKTTPPPNSICTGADGKQGKMTADGKCDVGGTVTPPKEQSTCTAGGEVGLTPKGVGVIVSGTCTVYTRPDGQTYFPPGTINPPQAAVEAAKSAAKGIPKWGIAVAAAGGAVVLVAVAVTISCQCEWDHERHKLRRKKNKKRRRREEEEEARRREEERRREEDRIRDDERKRISMLQMQQQSQPFLPTVGYTPPPPSGYAPQQY</sequence>
<feature type="transmembrane region" description="Helical" evidence="2">
    <location>
        <begin position="242"/>
        <end position="268"/>
    </location>
</feature>
<feature type="region of interest" description="Disordered" evidence="1">
    <location>
        <begin position="273"/>
        <end position="345"/>
    </location>
</feature>
<keyword evidence="2" id="KW-1133">Transmembrane helix</keyword>
<comment type="caution">
    <text evidence="3">The sequence shown here is derived from an EMBL/GenBank/DDBJ whole genome shotgun (WGS) entry which is preliminary data.</text>
</comment>
<evidence type="ECO:0000313" key="3">
    <source>
        <dbReference type="EMBL" id="KAL1408002.1"/>
    </source>
</evidence>
<feature type="compositionally biased region" description="Basic residues" evidence="1">
    <location>
        <begin position="273"/>
        <end position="285"/>
    </location>
</feature>
<gene>
    <name evidence="3" type="ORF">Q8F55_004799</name>
</gene>
<evidence type="ECO:0000313" key="4">
    <source>
        <dbReference type="Proteomes" id="UP001565368"/>
    </source>
</evidence>
<reference evidence="3 4" key="1">
    <citation type="submission" date="2023-08" db="EMBL/GenBank/DDBJ databases">
        <title>Annotated Genome Sequence of Vanrija albida AlHP1.</title>
        <authorList>
            <person name="Herzog R."/>
        </authorList>
    </citation>
    <scope>NUCLEOTIDE SEQUENCE [LARGE SCALE GENOMIC DNA]</scope>
    <source>
        <strain evidence="3 4">AlHP1</strain>
    </source>
</reference>
<feature type="compositionally biased region" description="Polar residues" evidence="1">
    <location>
        <begin position="317"/>
        <end position="326"/>
    </location>
</feature>
<dbReference type="GeneID" id="95985842"/>
<accession>A0ABR3Q0C2</accession>
<name>A0ABR3Q0C2_9TREE</name>
<dbReference type="Proteomes" id="UP001565368">
    <property type="component" value="Unassembled WGS sequence"/>
</dbReference>
<evidence type="ECO:0000256" key="1">
    <source>
        <dbReference type="SAM" id="MobiDB-lite"/>
    </source>
</evidence>